<dbReference type="Pfam" id="PF01966">
    <property type="entry name" value="HD"/>
    <property type="match status" value="1"/>
</dbReference>
<evidence type="ECO:0000259" key="1">
    <source>
        <dbReference type="Pfam" id="PF01966"/>
    </source>
</evidence>
<dbReference type="SUPFAM" id="SSF109604">
    <property type="entry name" value="HD-domain/PDEase-like"/>
    <property type="match status" value="1"/>
</dbReference>
<dbReference type="InterPro" id="IPR006674">
    <property type="entry name" value="HD_domain"/>
</dbReference>
<protein>
    <recommendedName>
        <fullName evidence="1">HD domain-containing protein</fullName>
    </recommendedName>
</protein>
<evidence type="ECO:0000313" key="2">
    <source>
        <dbReference type="EMBL" id="MBB5265704.1"/>
    </source>
</evidence>
<name>A0A7W8M681_9FIRM</name>
<keyword evidence="3" id="KW-1185">Reference proteome</keyword>
<feature type="domain" description="HD" evidence="1">
    <location>
        <begin position="23"/>
        <end position="127"/>
    </location>
</feature>
<organism evidence="2 3">
    <name type="scientific">Catenibacillus scindens</name>
    <dbReference type="NCBI Taxonomy" id="673271"/>
    <lineage>
        <taxon>Bacteria</taxon>
        <taxon>Bacillati</taxon>
        <taxon>Bacillota</taxon>
        <taxon>Clostridia</taxon>
        <taxon>Lachnospirales</taxon>
        <taxon>Lachnospiraceae</taxon>
        <taxon>Catenibacillus</taxon>
    </lineage>
</organism>
<dbReference type="Proteomes" id="UP000543642">
    <property type="component" value="Unassembled WGS sequence"/>
</dbReference>
<reference evidence="2 3" key="1">
    <citation type="submission" date="2020-08" db="EMBL/GenBank/DDBJ databases">
        <title>Genomic Encyclopedia of Type Strains, Phase IV (KMG-IV): sequencing the most valuable type-strain genomes for metagenomic binning, comparative biology and taxonomic classification.</title>
        <authorList>
            <person name="Goeker M."/>
        </authorList>
    </citation>
    <scope>NUCLEOTIDE SEQUENCE [LARGE SCALE GENOMIC DNA]</scope>
    <source>
        <strain evidence="2 3">DSM 106146</strain>
    </source>
</reference>
<proteinExistence type="predicted"/>
<sequence length="167" mass="19098">MNSEAKLLRDALLYEEGHPRRTQHILKVYALAKLLGESEELPEEEREILQAAAILHDIPIKYCKEHYHGDACQENQQKEAPYLIKKFLMEAGYPPSFIPPVTVAVQRHHDYTHERDRVLQLLIEADIIVNGYEGGLEGEAAKASEALFQTELGRKMFENCRQACGRI</sequence>
<dbReference type="RefSeq" id="WP_183775746.1">
    <property type="nucleotide sequence ID" value="NZ_CAWVEG010000057.1"/>
</dbReference>
<dbReference type="EMBL" id="JACHFW010000014">
    <property type="protein sequence ID" value="MBB5265704.1"/>
    <property type="molecule type" value="Genomic_DNA"/>
</dbReference>
<dbReference type="AlphaFoldDB" id="A0A7W8M681"/>
<gene>
    <name evidence="2" type="ORF">HNP82_002855</name>
</gene>
<evidence type="ECO:0000313" key="3">
    <source>
        <dbReference type="Proteomes" id="UP000543642"/>
    </source>
</evidence>
<comment type="caution">
    <text evidence="2">The sequence shown here is derived from an EMBL/GenBank/DDBJ whole genome shotgun (WGS) entry which is preliminary data.</text>
</comment>
<accession>A0A7W8M681</accession>
<dbReference type="Gene3D" id="1.10.3210.10">
    <property type="entry name" value="Hypothetical protein af1432"/>
    <property type="match status" value="1"/>
</dbReference>